<evidence type="ECO:0008006" key="5">
    <source>
        <dbReference type="Google" id="ProtNLM"/>
    </source>
</evidence>
<gene>
    <name evidence="3" type="ORF">H4R34_003044</name>
</gene>
<reference evidence="3" key="1">
    <citation type="submission" date="2022-07" db="EMBL/GenBank/DDBJ databases">
        <title>Phylogenomic reconstructions and comparative analyses of Kickxellomycotina fungi.</title>
        <authorList>
            <person name="Reynolds N.K."/>
            <person name="Stajich J.E."/>
            <person name="Barry K."/>
            <person name="Grigoriev I.V."/>
            <person name="Crous P."/>
            <person name="Smith M.E."/>
        </authorList>
    </citation>
    <scope>NUCLEOTIDE SEQUENCE</scope>
    <source>
        <strain evidence="3">RSA 567</strain>
    </source>
</reference>
<sequence>MSTDVDQYDKSHRLSQDQKEEVQQALRKYKRTSYGFGVLGMGYGAYRAYTRKAPTGRLLISVGIGYFVGSFVGTIIGFAAAANYIKKSPYRDAIMQAMRESNNSPNPYDHVDSVRSSSSSSSANTRYDAGPSDGDWSQSSLPRTREAMEARAHSGNVRTNQYGDIMDD</sequence>
<dbReference type="EMBL" id="JANBQB010000250">
    <property type="protein sequence ID" value="KAJ1978899.1"/>
    <property type="molecule type" value="Genomic_DNA"/>
</dbReference>
<dbReference type="Proteomes" id="UP001151582">
    <property type="component" value="Unassembled WGS sequence"/>
</dbReference>
<evidence type="ECO:0000313" key="3">
    <source>
        <dbReference type="EMBL" id="KAJ1978899.1"/>
    </source>
</evidence>
<proteinExistence type="predicted"/>
<keyword evidence="4" id="KW-1185">Reference proteome</keyword>
<feature type="region of interest" description="Disordered" evidence="1">
    <location>
        <begin position="101"/>
        <end position="168"/>
    </location>
</feature>
<name>A0A9W8B6V2_9FUNG</name>
<dbReference type="AlphaFoldDB" id="A0A9W8B6V2"/>
<organism evidence="3 4">
    <name type="scientific">Dimargaris verticillata</name>
    <dbReference type="NCBI Taxonomy" id="2761393"/>
    <lineage>
        <taxon>Eukaryota</taxon>
        <taxon>Fungi</taxon>
        <taxon>Fungi incertae sedis</taxon>
        <taxon>Zoopagomycota</taxon>
        <taxon>Kickxellomycotina</taxon>
        <taxon>Dimargaritomycetes</taxon>
        <taxon>Dimargaritales</taxon>
        <taxon>Dimargaritaceae</taxon>
        <taxon>Dimargaris</taxon>
    </lineage>
</organism>
<feature type="compositionally biased region" description="Basic and acidic residues" evidence="1">
    <location>
        <begin position="143"/>
        <end position="152"/>
    </location>
</feature>
<dbReference type="OrthoDB" id="5694057at2759"/>
<accession>A0A9W8B6V2</accession>
<protein>
    <recommendedName>
        <fullName evidence="5">Transmembrane protein</fullName>
    </recommendedName>
</protein>
<comment type="caution">
    <text evidence="3">The sequence shown here is derived from an EMBL/GenBank/DDBJ whole genome shotgun (WGS) entry which is preliminary data.</text>
</comment>
<evidence type="ECO:0000256" key="2">
    <source>
        <dbReference type="SAM" id="Phobius"/>
    </source>
</evidence>
<evidence type="ECO:0000256" key="1">
    <source>
        <dbReference type="SAM" id="MobiDB-lite"/>
    </source>
</evidence>
<evidence type="ECO:0000313" key="4">
    <source>
        <dbReference type="Proteomes" id="UP001151582"/>
    </source>
</evidence>
<keyword evidence="2" id="KW-0472">Membrane</keyword>
<keyword evidence="2" id="KW-1133">Transmembrane helix</keyword>
<keyword evidence="2" id="KW-0812">Transmembrane</keyword>
<feature type="transmembrane region" description="Helical" evidence="2">
    <location>
        <begin position="58"/>
        <end position="85"/>
    </location>
</feature>